<feature type="compositionally biased region" description="Low complexity" evidence="1">
    <location>
        <begin position="103"/>
        <end position="113"/>
    </location>
</feature>
<feature type="compositionally biased region" description="Pro residues" evidence="1">
    <location>
        <begin position="114"/>
        <end position="124"/>
    </location>
</feature>
<organism evidence="2 3">
    <name type="scientific">Pomacea canaliculata</name>
    <name type="common">Golden apple snail</name>
    <dbReference type="NCBI Taxonomy" id="400727"/>
    <lineage>
        <taxon>Eukaryota</taxon>
        <taxon>Metazoa</taxon>
        <taxon>Spiralia</taxon>
        <taxon>Lophotrochozoa</taxon>
        <taxon>Mollusca</taxon>
        <taxon>Gastropoda</taxon>
        <taxon>Caenogastropoda</taxon>
        <taxon>Architaenioglossa</taxon>
        <taxon>Ampullarioidea</taxon>
        <taxon>Ampullariidae</taxon>
        <taxon>Pomacea</taxon>
    </lineage>
</organism>
<accession>A0A2T7P3N4</accession>
<evidence type="ECO:0000313" key="2">
    <source>
        <dbReference type="EMBL" id="PVD28037.1"/>
    </source>
</evidence>
<protein>
    <submittedName>
        <fullName evidence="2">Uncharacterized protein</fullName>
    </submittedName>
</protein>
<proteinExistence type="predicted"/>
<dbReference type="Proteomes" id="UP000245119">
    <property type="component" value="Linkage Group LG6"/>
</dbReference>
<name>A0A2T7P3N4_POMCA</name>
<feature type="compositionally biased region" description="Pro residues" evidence="1">
    <location>
        <begin position="1"/>
        <end position="10"/>
    </location>
</feature>
<evidence type="ECO:0000313" key="3">
    <source>
        <dbReference type="Proteomes" id="UP000245119"/>
    </source>
</evidence>
<feature type="region of interest" description="Disordered" evidence="1">
    <location>
        <begin position="86"/>
        <end position="126"/>
    </location>
</feature>
<keyword evidence="3" id="KW-1185">Reference proteome</keyword>
<feature type="compositionally biased region" description="Polar residues" evidence="1">
    <location>
        <begin position="11"/>
        <end position="21"/>
    </location>
</feature>
<feature type="region of interest" description="Disordered" evidence="1">
    <location>
        <begin position="1"/>
        <end position="25"/>
    </location>
</feature>
<comment type="caution">
    <text evidence="2">The sequence shown here is derived from an EMBL/GenBank/DDBJ whole genome shotgun (WGS) entry which is preliminary data.</text>
</comment>
<sequence length="136" mass="14226">MSSPSLPHPPQTSVRVSNSTGGIHKKQLNCRPGGALAVLLCHGGGSGGEAVGGDSFMTSTRVQPRGAEGGWGRATVSHSIMHTRPRVCEPSTLNSRLSTRAAPPLQSTRTSSSPLPPSHPPPPELSFFVRVACQQR</sequence>
<dbReference type="AlphaFoldDB" id="A0A2T7P3N4"/>
<evidence type="ECO:0000256" key="1">
    <source>
        <dbReference type="SAM" id="MobiDB-lite"/>
    </source>
</evidence>
<gene>
    <name evidence="2" type="ORF">C0Q70_10618</name>
</gene>
<reference evidence="2 3" key="1">
    <citation type="submission" date="2018-04" db="EMBL/GenBank/DDBJ databases">
        <title>The genome of golden apple snail Pomacea canaliculata provides insight into stress tolerance and invasive adaptation.</title>
        <authorList>
            <person name="Liu C."/>
            <person name="Liu B."/>
            <person name="Ren Y."/>
            <person name="Zhang Y."/>
            <person name="Wang H."/>
            <person name="Li S."/>
            <person name="Jiang F."/>
            <person name="Yin L."/>
            <person name="Zhang G."/>
            <person name="Qian W."/>
            <person name="Fan W."/>
        </authorList>
    </citation>
    <scope>NUCLEOTIDE SEQUENCE [LARGE SCALE GENOMIC DNA]</scope>
    <source>
        <strain evidence="2">SZHN2017</strain>
        <tissue evidence="2">Muscle</tissue>
    </source>
</reference>
<dbReference type="EMBL" id="PZQS01000006">
    <property type="protein sequence ID" value="PVD28037.1"/>
    <property type="molecule type" value="Genomic_DNA"/>
</dbReference>